<keyword evidence="1" id="KW-0812">Transmembrane</keyword>
<organism evidence="2 3">
    <name type="scientific">Candidatus Tanganyikabacteria bacterium</name>
    <dbReference type="NCBI Taxonomy" id="2961651"/>
    <lineage>
        <taxon>Bacteria</taxon>
        <taxon>Bacillati</taxon>
        <taxon>Candidatus Sericytochromatia</taxon>
        <taxon>Candidatus Tanganyikabacteria</taxon>
    </lineage>
</organism>
<dbReference type="EMBL" id="VGJX01000051">
    <property type="protein sequence ID" value="MBM3273798.1"/>
    <property type="molecule type" value="Genomic_DNA"/>
</dbReference>
<sequence length="253" mass="27849">MNESDLEVAEERQASPGLRDLGARAVITLLGPNEEATLPRFLPYAPRFNLRPPRKGLPIWALPFLSAGLALLMVLPIAAVVRFLTDSTLIDITETRRKTELRLKEDAQYDAAEKRLALVESEKSALDQVTSGGPRWSILLDRIRAQLPPGVRLTLIQADAKGKVAIEGECTDIRALATFMLFLRAYRDNQGRNFFNRPKLLYSERAKGPASQAKVYVFEMTMSVPAATLVDLGEATEQDARGSAETGGGSEPR</sequence>
<keyword evidence="1" id="KW-0472">Membrane</keyword>
<evidence type="ECO:0000256" key="1">
    <source>
        <dbReference type="SAM" id="Phobius"/>
    </source>
</evidence>
<evidence type="ECO:0000313" key="3">
    <source>
        <dbReference type="Proteomes" id="UP000703893"/>
    </source>
</evidence>
<comment type="caution">
    <text evidence="2">The sequence shown here is derived from an EMBL/GenBank/DDBJ whole genome shotgun (WGS) entry which is preliminary data.</text>
</comment>
<proteinExistence type="predicted"/>
<dbReference type="Proteomes" id="UP000703893">
    <property type="component" value="Unassembled WGS sequence"/>
</dbReference>
<protein>
    <submittedName>
        <fullName evidence="2">PilN domain-containing protein</fullName>
    </submittedName>
</protein>
<evidence type="ECO:0000313" key="2">
    <source>
        <dbReference type="EMBL" id="MBM3273798.1"/>
    </source>
</evidence>
<keyword evidence="1" id="KW-1133">Transmembrane helix</keyword>
<reference evidence="2 3" key="1">
    <citation type="submission" date="2019-03" db="EMBL/GenBank/DDBJ databases">
        <title>Lake Tanganyika Metagenome-Assembled Genomes (MAGs).</title>
        <authorList>
            <person name="Tran P."/>
        </authorList>
    </citation>
    <scope>NUCLEOTIDE SEQUENCE [LARGE SCALE GENOMIC DNA]</scope>
    <source>
        <strain evidence="2">K_DeepCast_65m_m2_236</strain>
    </source>
</reference>
<dbReference type="AlphaFoldDB" id="A0A938BM08"/>
<dbReference type="Pfam" id="PF05137">
    <property type="entry name" value="PilN"/>
    <property type="match status" value="1"/>
</dbReference>
<accession>A0A938BM08</accession>
<feature type="transmembrane region" description="Helical" evidence="1">
    <location>
        <begin position="57"/>
        <end position="84"/>
    </location>
</feature>
<dbReference type="InterPro" id="IPR007813">
    <property type="entry name" value="PilN"/>
</dbReference>
<name>A0A938BM08_9BACT</name>
<gene>
    <name evidence="2" type="ORF">FJZ00_01500</name>
</gene>